<accession>A0A447CYJ4</accession>
<organism evidence="2 3">
    <name type="scientific">Rhodoplanes serenus</name>
    <dbReference type="NCBI Taxonomy" id="200615"/>
    <lineage>
        <taxon>Bacteria</taxon>
        <taxon>Pseudomonadati</taxon>
        <taxon>Pseudomonadota</taxon>
        <taxon>Alphaproteobacteria</taxon>
        <taxon>Hyphomicrobiales</taxon>
        <taxon>Nitrobacteraceae</taxon>
        <taxon>Rhodoplanes</taxon>
    </lineage>
</organism>
<evidence type="ECO:0000256" key="1">
    <source>
        <dbReference type="SAM" id="MobiDB-lite"/>
    </source>
</evidence>
<dbReference type="EMBL" id="UWOC01000167">
    <property type="protein sequence ID" value="VCU10339.1"/>
    <property type="molecule type" value="Genomic_DNA"/>
</dbReference>
<keyword evidence="3" id="KW-1185">Reference proteome</keyword>
<name>A0A447CYJ4_9BRAD</name>
<evidence type="ECO:0000313" key="2">
    <source>
        <dbReference type="EMBL" id="VCU10339.1"/>
    </source>
</evidence>
<reference evidence="3" key="1">
    <citation type="submission" date="2018-10" db="EMBL/GenBank/DDBJ databases">
        <authorList>
            <person name="Peiro R."/>
            <person name="Begona"/>
            <person name="Cbmso G."/>
            <person name="Lopez M."/>
            <person name="Gonzalez S."/>
            <person name="Sacristan E."/>
            <person name="Castillo E."/>
        </authorList>
    </citation>
    <scope>NUCLEOTIDE SEQUENCE [LARGE SCALE GENOMIC DNA]</scope>
</reference>
<proteinExistence type="predicted"/>
<feature type="region of interest" description="Disordered" evidence="1">
    <location>
        <begin position="45"/>
        <end position="64"/>
    </location>
</feature>
<sequence>MDDTPLIDRRSAGPNRQWTPLGLPAVVITDFGRDFMSTSFAAARAAMPPDETPLRSANHRGRMT</sequence>
<evidence type="ECO:0000313" key="3">
    <source>
        <dbReference type="Proteomes" id="UP000289200"/>
    </source>
</evidence>
<comment type="caution">
    <text evidence="2">The sequence shown here is derived from an EMBL/GenBank/DDBJ whole genome shotgun (WGS) entry which is preliminary data.</text>
</comment>
<dbReference type="Proteomes" id="UP000289200">
    <property type="component" value="Unassembled WGS sequence"/>
</dbReference>
<gene>
    <name evidence="2" type="ORF">RHODGE_RHODGE_03528</name>
</gene>
<protein>
    <submittedName>
        <fullName evidence="2">Uncharacterized protein</fullName>
    </submittedName>
</protein>
<dbReference type="AlphaFoldDB" id="A0A447CYJ4"/>